<accession>A0ABZ2BTL5</accession>
<dbReference type="EMBL" id="CP143423">
    <property type="protein sequence ID" value="WVX48810.1"/>
    <property type="molecule type" value="Genomic_DNA"/>
</dbReference>
<gene>
    <name evidence="1" type="ORF">ROLI_018920</name>
</gene>
<reference evidence="1 2" key="1">
    <citation type="submission" date="2015-07" db="EMBL/GenBank/DDBJ databases">
        <authorList>
            <person name="Voget S."/>
            <person name="Dogs M."/>
            <person name="Brinkhoff T.H."/>
            <person name="Daniel R."/>
        </authorList>
    </citation>
    <scope>NUCLEOTIDE SEQUENCE [LARGE SCALE GENOMIC DNA]</scope>
    <source>
        <strain evidence="1 2">B14</strain>
    </source>
</reference>
<organism evidence="1 2">
    <name type="scientific">Roseobacter fucihabitans</name>
    <dbReference type="NCBI Taxonomy" id="1537242"/>
    <lineage>
        <taxon>Bacteria</taxon>
        <taxon>Pseudomonadati</taxon>
        <taxon>Pseudomonadota</taxon>
        <taxon>Alphaproteobacteria</taxon>
        <taxon>Rhodobacterales</taxon>
        <taxon>Roseobacteraceae</taxon>
        <taxon>Roseobacter</taxon>
    </lineage>
</organism>
<evidence type="ECO:0000313" key="2">
    <source>
        <dbReference type="Proteomes" id="UP001318682"/>
    </source>
</evidence>
<reference evidence="2" key="2">
    <citation type="submission" date="2024-01" db="EMBL/GenBank/DDBJ databases">
        <title>Roseobacter fucihabitans sp. nov., isolated from the brown alga Fucus spiralis.</title>
        <authorList>
            <person name="Hahnke S."/>
            <person name="Berger M."/>
            <person name="Schlingloff A."/>
            <person name="Athale I."/>
            <person name="Neumann-Schaal M."/>
            <person name="Adenaya A."/>
            <person name="Poehlein A."/>
            <person name="Daniel R."/>
            <person name="Pertersen J."/>
            <person name="Brinkhoff T."/>
        </authorList>
    </citation>
    <scope>NUCLEOTIDE SEQUENCE [LARGE SCALE GENOMIC DNA]</scope>
    <source>
        <strain evidence="2">B14</strain>
    </source>
</reference>
<keyword evidence="2" id="KW-1185">Reference proteome</keyword>
<dbReference type="Proteomes" id="UP001318682">
    <property type="component" value="Chromosome"/>
</dbReference>
<proteinExistence type="predicted"/>
<name>A0ABZ2BTL5_9RHOB</name>
<sequence>MGLKVERAGQIVMIDEYPADLMTITPFGFMFHWLGHEKVKRLGITADKPLRVMILAMIDA</sequence>
<evidence type="ECO:0000313" key="1">
    <source>
        <dbReference type="EMBL" id="WVX48810.1"/>
    </source>
</evidence>
<dbReference type="RefSeq" id="WP_187431677.1">
    <property type="nucleotide sequence ID" value="NZ_CP143423.1"/>
</dbReference>
<protein>
    <submittedName>
        <fullName evidence="1">Uncharacterized protein</fullName>
    </submittedName>
</protein>